<evidence type="ECO:0000313" key="1">
    <source>
        <dbReference type="EMBL" id="MEQ2207292.1"/>
    </source>
</evidence>
<reference evidence="1 2" key="1">
    <citation type="submission" date="2021-06" db="EMBL/GenBank/DDBJ databases">
        <authorList>
            <person name="Palmer J.M."/>
        </authorList>
    </citation>
    <scope>NUCLEOTIDE SEQUENCE [LARGE SCALE GENOMIC DNA]</scope>
    <source>
        <strain evidence="1 2">XC_2019</strain>
        <tissue evidence="1">Muscle</tissue>
    </source>
</reference>
<dbReference type="Proteomes" id="UP001434883">
    <property type="component" value="Unassembled WGS sequence"/>
</dbReference>
<protein>
    <submittedName>
        <fullName evidence="1">Uncharacterized protein</fullName>
    </submittedName>
</protein>
<keyword evidence="2" id="KW-1185">Reference proteome</keyword>
<dbReference type="EMBL" id="JAHRIN010044230">
    <property type="protein sequence ID" value="MEQ2207292.1"/>
    <property type="molecule type" value="Genomic_DNA"/>
</dbReference>
<proteinExistence type="predicted"/>
<feature type="non-terminal residue" evidence="1">
    <location>
        <position position="1"/>
    </location>
</feature>
<evidence type="ECO:0000313" key="2">
    <source>
        <dbReference type="Proteomes" id="UP001434883"/>
    </source>
</evidence>
<sequence length="75" mass="8547">RAKPDYLDKCLSDCLGPEQRISLFYSSLLEMNTSSTISIKEEWEKELGAPLSDDIWRKALHNISTISINAHHCLI</sequence>
<comment type="caution">
    <text evidence="1">The sequence shown here is derived from an EMBL/GenBank/DDBJ whole genome shotgun (WGS) entry which is preliminary data.</text>
</comment>
<accession>A0ABV0RIN3</accession>
<organism evidence="1 2">
    <name type="scientific">Xenoophorus captivus</name>
    <dbReference type="NCBI Taxonomy" id="1517983"/>
    <lineage>
        <taxon>Eukaryota</taxon>
        <taxon>Metazoa</taxon>
        <taxon>Chordata</taxon>
        <taxon>Craniata</taxon>
        <taxon>Vertebrata</taxon>
        <taxon>Euteleostomi</taxon>
        <taxon>Actinopterygii</taxon>
        <taxon>Neopterygii</taxon>
        <taxon>Teleostei</taxon>
        <taxon>Neoteleostei</taxon>
        <taxon>Acanthomorphata</taxon>
        <taxon>Ovalentaria</taxon>
        <taxon>Atherinomorphae</taxon>
        <taxon>Cyprinodontiformes</taxon>
        <taxon>Goodeidae</taxon>
        <taxon>Xenoophorus</taxon>
    </lineage>
</organism>
<gene>
    <name evidence="1" type="ORF">XENOCAPTIV_010043</name>
</gene>
<name>A0ABV0RIN3_9TELE</name>